<sequence>MYWVQKIFLFFCCVYVVIMI</sequence>
<protein>
    <submittedName>
        <fullName evidence="1">Uncharacterized protein</fullName>
    </submittedName>
</protein>
<evidence type="ECO:0000313" key="1">
    <source>
        <dbReference type="EMBL" id="MBX58975.1"/>
    </source>
</evidence>
<proteinExistence type="predicted"/>
<accession>A0A2P2PW97</accession>
<organism evidence="1">
    <name type="scientific">Rhizophora mucronata</name>
    <name type="common">Asiatic mangrove</name>
    <dbReference type="NCBI Taxonomy" id="61149"/>
    <lineage>
        <taxon>Eukaryota</taxon>
        <taxon>Viridiplantae</taxon>
        <taxon>Streptophyta</taxon>
        <taxon>Embryophyta</taxon>
        <taxon>Tracheophyta</taxon>
        <taxon>Spermatophyta</taxon>
        <taxon>Magnoliopsida</taxon>
        <taxon>eudicotyledons</taxon>
        <taxon>Gunneridae</taxon>
        <taxon>Pentapetalae</taxon>
        <taxon>rosids</taxon>
        <taxon>fabids</taxon>
        <taxon>Malpighiales</taxon>
        <taxon>Rhizophoraceae</taxon>
        <taxon>Rhizophora</taxon>
    </lineage>
</organism>
<name>A0A2P2PW97_RHIMU</name>
<dbReference type="AlphaFoldDB" id="A0A2P2PW97"/>
<reference evidence="1" key="1">
    <citation type="submission" date="2018-02" db="EMBL/GenBank/DDBJ databases">
        <title>Rhizophora mucronata_Transcriptome.</title>
        <authorList>
            <person name="Meera S.P."/>
            <person name="Sreeshan A."/>
            <person name="Augustine A."/>
        </authorList>
    </citation>
    <scope>NUCLEOTIDE SEQUENCE</scope>
    <source>
        <tissue evidence="1">Leaf</tissue>
    </source>
</reference>
<dbReference type="EMBL" id="GGEC01078491">
    <property type="protein sequence ID" value="MBX58975.1"/>
    <property type="molecule type" value="Transcribed_RNA"/>
</dbReference>